<dbReference type="PANTHER" id="PTHR31001">
    <property type="entry name" value="UNCHARACTERIZED TRANSCRIPTIONAL REGULATORY PROTEIN"/>
    <property type="match status" value="1"/>
</dbReference>
<feature type="region of interest" description="Disordered" evidence="4">
    <location>
        <begin position="823"/>
        <end position="845"/>
    </location>
</feature>
<dbReference type="PROSITE" id="PS00463">
    <property type="entry name" value="ZN2_CY6_FUNGAL_1"/>
    <property type="match status" value="1"/>
</dbReference>
<evidence type="ECO:0000259" key="6">
    <source>
        <dbReference type="PROSITE" id="PS51379"/>
    </source>
</evidence>
<dbReference type="CDD" id="cd00067">
    <property type="entry name" value="GAL4"/>
    <property type="match status" value="1"/>
</dbReference>
<comment type="subcellular location">
    <subcellularLocation>
        <location evidence="1">Nucleus</location>
    </subcellularLocation>
</comment>
<dbReference type="AlphaFoldDB" id="A0A166DNJ7"/>
<evidence type="ECO:0000313" key="8">
    <source>
        <dbReference type="Proteomes" id="UP000076532"/>
    </source>
</evidence>
<dbReference type="InterPro" id="IPR001138">
    <property type="entry name" value="Zn2Cys6_DnaBD"/>
</dbReference>
<evidence type="ECO:0008006" key="9">
    <source>
        <dbReference type="Google" id="ProtNLM"/>
    </source>
</evidence>
<dbReference type="PROSITE" id="PS51379">
    <property type="entry name" value="4FE4S_FER_2"/>
    <property type="match status" value="1"/>
</dbReference>
<keyword evidence="8" id="KW-1185">Reference proteome</keyword>
<dbReference type="GO" id="GO:0005634">
    <property type="term" value="C:nucleus"/>
    <property type="evidence" value="ECO:0007669"/>
    <property type="project" value="UniProtKB-SubCell"/>
</dbReference>
<dbReference type="InterPro" id="IPR036864">
    <property type="entry name" value="Zn2-C6_fun-type_DNA-bd_sf"/>
</dbReference>
<proteinExistence type="predicted"/>
<dbReference type="GO" id="GO:0000981">
    <property type="term" value="F:DNA-binding transcription factor activity, RNA polymerase II-specific"/>
    <property type="evidence" value="ECO:0007669"/>
    <property type="project" value="InterPro"/>
</dbReference>
<dbReference type="PANTHER" id="PTHR31001:SF56">
    <property type="entry name" value="ZN(2)-C6 FUNGAL-TYPE DOMAIN-CONTAINING PROTEIN"/>
    <property type="match status" value="1"/>
</dbReference>
<dbReference type="EMBL" id="KV417611">
    <property type="protein sequence ID" value="KZP14908.1"/>
    <property type="molecule type" value="Genomic_DNA"/>
</dbReference>
<protein>
    <recommendedName>
        <fullName evidence="9">Zn(2)-C6 fungal-type domain-containing protein</fullName>
    </recommendedName>
</protein>
<dbReference type="SMART" id="SM00906">
    <property type="entry name" value="Fungal_trans"/>
    <property type="match status" value="1"/>
</dbReference>
<dbReference type="Gene3D" id="4.10.240.10">
    <property type="entry name" value="Zn(2)-C6 fungal-type DNA-binding domain"/>
    <property type="match status" value="1"/>
</dbReference>
<dbReference type="SUPFAM" id="SSF57701">
    <property type="entry name" value="Zn2/Cys6 DNA-binding domain"/>
    <property type="match status" value="1"/>
</dbReference>
<dbReference type="InterPro" id="IPR007219">
    <property type="entry name" value="XnlR_reg_dom"/>
</dbReference>
<reference evidence="7 8" key="1">
    <citation type="journal article" date="2016" name="Mol. Biol. Evol.">
        <title>Comparative Genomics of Early-Diverging Mushroom-Forming Fungi Provides Insights into the Origins of Lignocellulose Decay Capabilities.</title>
        <authorList>
            <person name="Nagy L.G."/>
            <person name="Riley R."/>
            <person name="Tritt A."/>
            <person name="Adam C."/>
            <person name="Daum C."/>
            <person name="Floudas D."/>
            <person name="Sun H."/>
            <person name="Yadav J.S."/>
            <person name="Pangilinan J."/>
            <person name="Larsson K.H."/>
            <person name="Matsuura K."/>
            <person name="Barry K."/>
            <person name="Labutti K."/>
            <person name="Kuo R."/>
            <person name="Ohm R.A."/>
            <person name="Bhattacharya S.S."/>
            <person name="Shirouzu T."/>
            <person name="Yoshinaga Y."/>
            <person name="Martin F.M."/>
            <person name="Grigoriev I.V."/>
            <person name="Hibbett D.S."/>
        </authorList>
    </citation>
    <scope>NUCLEOTIDE SEQUENCE [LARGE SCALE GENOMIC DNA]</scope>
    <source>
        <strain evidence="7 8">CBS 109695</strain>
    </source>
</reference>
<evidence type="ECO:0000313" key="7">
    <source>
        <dbReference type="EMBL" id="KZP14908.1"/>
    </source>
</evidence>
<dbReference type="CDD" id="cd12148">
    <property type="entry name" value="fungal_TF_MHR"/>
    <property type="match status" value="1"/>
</dbReference>
<dbReference type="InterPro" id="IPR017896">
    <property type="entry name" value="4Fe4S_Fe-S-bd"/>
</dbReference>
<dbReference type="STRING" id="436010.A0A166DNJ7"/>
<evidence type="ECO:0000256" key="1">
    <source>
        <dbReference type="ARBA" id="ARBA00004123"/>
    </source>
</evidence>
<feature type="region of interest" description="Disordered" evidence="4">
    <location>
        <begin position="1"/>
        <end position="25"/>
    </location>
</feature>
<gene>
    <name evidence="7" type="ORF">FIBSPDRAFT_833694</name>
</gene>
<name>A0A166DNJ7_9AGAM</name>
<sequence length="915" mass="100182">MSSHARHAKPAQRHAPKPMSVEEMTKKRARGEISCAECKRLKLKCDKKLPCGSCVRRGCSNICPQGSLTTGQGSRFILQDTAQLHQKISEMSHRIQQLEDALAAFQAGISTETHPLLVDGLLAIKGGPELRQPDDAEPPDDPLAETMDAFGTLAIGERGESRYFGTSAGSETLLMAGAELDTEPTAEEGPPPVMPDILKGLTSSFPMGVGCASNSQLFEDAMDTLFACLPPTTRAWSLFETYMENASWVFRPVGREHLIEDILTPIYTAKKEREDPESAADAETEISPHKLAVLYFIFAQGAISDFTLPPYNTEGEQFYHYALAALSLRSVFDSPVLETVQAVLLMGHYHSSAGEKYSRDSVWTLMSLGAKIAQSVSLWPTSMSALLFLVELIIAEPRWDCVHRDPARWNMDEKTANRRRRLFWEIYATDMFFSLALGRPPCVELTYVDCAFPKDQPGSEAQSFSLILSYSCRRTVWNWKYQYSKDVFEVIIKHTLAADPPSYQTILALDRKVREKILPPGFHVLRPRDELITNVSSSAYLQAGLLSQLRTVTMLYLHRSFFAQALLDHPNNPLLSRYAPSFLAASSCASSIIRIAVIQFEKVPELCLRWWTLWTHLLSAGIIVGSIATRAPSSTMAPDAFRDLGTAIDLFAKGAEHSVRARRAMAILTKLKDNATASLAEVRSGSQAQSSPTPSTPSQVFHNQELGGPMDELALFGGQTRVLFSKLFSANRDRTKSQAGAVAGSSPHPPEPEDVYMGMQNVHPSLMEYISSLPATTFSGGFSGRPDGALTQSASNSNCLSPLAQSAPESPIPGLDIYGQPCCPGLPAQRDPHQAPTSTSTSTSAADVTYDPTLFGPFEHFYRQAAATSSTGAGAPSDSDVWEMKDINVELKAEGGAMDDRWMTLVNWSGAVPGY</sequence>
<keyword evidence="3" id="KW-0539">Nucleus</keyword>
<dbReference type="InterPro" id="IPR050613">
    <property type="entry name" value="Sec_Metabolite_Reg"/>
</dbReference>
<dbReference type="Pfam" id="PF04082">
    <property type="entry name" value="Fungal_trans"/>
    <property type="match status" value="1"/>
</dbReference>
<feature type="domain" description="4Fe-4S ferredoxin-type" evidence="6">
    <location>
        <begin position="41"/>
        <end position="73"/>
    </location>
</feature>
<dbReference type="GO" id="GO:0008270">
    <property type="term" value="F:zinc ion binding"/>
    <property type="evidence" value="ECO:0007669"/>
    <property type="project" value="InterPro"/>
</dbReference>
<evidence type="ECO:0000256" key="4">
    <source>
        <dbReference type="SAM" id="MobiDB-lite"/>
    </source>
</evidence>
<dbReference type="PROSITE" id="PS50048">
    <property type="entry name" value="ZN2_CY6_FUNGAL_2"/>
    <property type="match status" value="1"/>
</dbReference>
<dbReference type="SMART" id="SM00066">
    <property type="entry name" value="GAL4"/>
    <property type="match status" value="1"/>
</dbReference>
<evidence type="ECO:0000256" key="3">
    <source>
        <dbReference type="ARBA" id="ARBA00023242"/>
    </source>
</evidence>
<feature type="domain" description="Zn(2)-C6 fungal-type" evidence="5">
    <location>
        <begin position="34"/>
        <end position="63"/>
    </location>
</feature>
<dbReference type="GO" id="GO:0003677">
    <property type="term" value="F:DNA binding"/>
    <property type="evidence" value="ECO:0007669"/>
    <property type="project" value="InterPro"/>
</dbReference>
<accession>A0A166DNJ7</accession>
<evidence type="ECO:0000256" key="2">
    <source>
        <dbReference type="ARBA" id="ARBA00022723"/>
    </source>
</evidence>
<keyword evidence="2" id="KW-0479">Metal-binding</keyword>
<dbReference type="Proteomes" id="UP000076532">
    <property type="component" value="Unassembled WGS sequence"/>
</dbReference>
<dbReference type="OrthoDB" id="424974at2759"/>
<dbReference type="GO" id="GO:0006351">
    <property type="term" value="P:DNA-templated transcription"/>
    <property type="evidence" value="ECO:0007669"/>
    <property type="project" value="InterPro"/>
</dbReference>
<feature type="compositionally biased region" description="Low complexity" evidence="4">
    <location>
        <begin position="684"/>
        <end position="699"/>
    </location>
</feature>
<evidence type="ECO:0000259" key="5">
    <source>
        <dbReference type="PROSITE" id="PS50048"/>
    </source>
</evidence>
<organism evidence="7 8">
    <name type="scientific">Athelia psychrophila</name>
    <dbReference type="NCBI Taxonomy" id="1759441"/>
    <lineage>
        <taxon>Eukaryota</taxon>
        <taxon>Fungi</taxon>
        <taxon>Dikarya</taxon>
        <taxon>Basidiomycota</taxon>
        <taxon>Agaricomycotina</taxon>
        <taxon>Agaricomycetes</taxon>
        <taxon>Agaricomycetidae</taxon>
        <taxon>Atheliales</taxon>
        <taxon>Atheliaceae</taxon>
        <taxon>Athelia</taxon>
    </lineage>
</organism>
<feature type="compositionally biased region" description="Basic residues" evidence="4">
    <location>
        <begin position="1"/>
        <end position="16"/>
    </location>
</feature>
<feature type="region of interest" description="Disordered" evidence="4">
    <location>
        <begin position="679"/>
        <end position="704"/>
    </location>
</feature>